<dbReference type="InParanoid" id="A0A0D1YIM8"/>
<accession>A0A0D1YIM8</accession>
<organism evidence="2 3">
    <name type="scientific">Verruconis gallopava</name>
    <dbReference type="NCBI Taxonomy" id="253628"/>
    <lineage>
        <taxon>Eukaryota</taxon>
        <taxon>Fungi</taxon>
        <taxon>Dikarya</taxon>
        <taxon>Ascomycota</taxon>
        <taxon>Pezizomycotina</taxon>
        <taxon>Dothideomycetes</taxon>
        <taxon>Pleosporomycetidae</taxon>
        <taxon>Venturiales</taxon>
        <taxon>Sympoventuriaceae</taxon>
        <taxon>Verruconis</taxon>
    </lineage>
</organism>
<dbReference type="PANTHER" id="PTHR42345:SF2">
    <property type="entry name" value="HELICASE-LIKE PROTEIN"/>
    <property type="match status" value="1"/>
</dbReference>
<protein>
    <submittedName>
        <fullName evidence="2">Uncharacterized protein</fullName>
    </submittedName>
</protein>
<dbReference type="STRING" id="253628.A0A0D1YIM8"/>
<dbReference type="GeneID" id="27315680"/>
<proteinExistence type="predicted"/>
<dbReference type="HOGENOM" id="CLU_003431_1_0_1"/>
<dbReference type="VEuPathDB" id="FungiDB:PV09_07707"/>
<evidence type="ECO:0000313" key="2">
    <source>
        <dbReference type="EMBL" id="KIW00722.1"/>
    </source>
</evidence>
<keyword evidence="3" id="KW-1185">Reference proteome</keyword>
<evidence type="ECO:0000313" key="3">
    <source>
        <dbReference type="Proteomes" id="UP000053259"/>
    </source>
</evidence>
<feature type="region of interest" description="Disordered" evidence="1">
    <location>
        <begin position="48"/>
        <end position="90"/>
    </location>
</feature>
<name>A0A0D1YIM8_9PEZI</name>
<dbReference type="PANTHER" id="PTHR42345">
    <property type="entry name" value="TPR_REGION DOMAIN-CONTAINING PROTEIN"/>
    <property type="match status" value="1"/>
</dbReference>
<feature type="compositionally biased region" description="Low complexity" evidence="1">
    <location>
        <begin position="14"/>
        <end position="25"/>
    </location>
</feature>
<dbReference type="RefSeq" id="XP_016210591.1">
    <property type="nucleotide sequence ID" value="XM_016361512.1"/>
</dbReference>
<sequence length="893" mass="98528">MFGELRIRRDKSKAAGATASTTRGKQPIMARKTFLDFFKRARRFKKFKDDSAGTGQPGVLHRAAGFVRTPPVESASEDQDKSTDATADASAPRFLSAEDVHQLFSGAPHFSAAIVQGQGQISVSHPWDFELQTREASDSAPIPHAAFYGATLRRHLPARGSGDIKALYPVTYDIGVVELPSMLASTGREPGTVGLEFFLQEPEADILNTHTETEDPGEVFENFSNFELLESQPEKLGIRKFDLATVAERLVELSTIYTATGEDERSFNILNHCSSAELHASLFGKILTAPKYDHSTSDPKGLKVQIEALVKILNLKRVWYNFSIVEWRIRVGQLLFTDGVPDIADSNISEPEDGLSERDVVLLQLLLSCELYTRLEAIASLSVEEVKRSLHLTSEDVQKFRRMESRKVRWDLVLARRFLENVNAKTYTRPKLVPATEKSLARSIFGISQRESTMKIDEVDIAFEPRRQDAQLSGLFYFAEALKWPNREAVEAHFTGVLSCNTLDQLSTTPSIYATPLSTPGTLTPRSFRSNLESGYFGGANSPEMTPRSFQLQPPSRLDISDIHDTPTPTKPSIGGWLTRSYLTGLIMPGEAICHLLISSILENDAESIAVLGENANLYGGFVYKGRSFWSKSCIVGRVIACLQDTGECMGWISSNLVPDGYGDGWLDVFSAPMALKKFDIETDALAMNTDLLSGKETQEVEFAELSLPQDGPYDAKSSAAIRFKGLRLRHNSATRGFTDEPTLAASLGFTVLDEDEVHDIPLANLVQFVSAYPCTPPKNVVVMKHVTQMDANDTSLLEVAPSHPLHMGYHYRMLHAMELLNPKLDIDEGDSDAVVIIDARSEDSVLEVLARAWCASEGVNALVARVGRTCLACAIREARGLGVRFVIRVGGR</sequence>
<dbReference type="EMBL" id="KN847560">
    <property type="protein sequence ID" value="KIW00722.1"/>
    <property type="molecule type" value="Genomic_DNA"/>
</dbReference>
<evidence type="ECO:0000256" key="1">
    <source>
        <dbReference type="SAM" id="MobiDB-lite"/>
    </source>
</evidence>
<dbReference type="Proteomes" id="UP000053259">
    <property type="component" value="Unassembled WGS sequence"/>
</dbReference>
<reference evidence="2 3" key="1">
    <citation type="submission" date="2015-01" db="EMBL/GenBank/DDBJ databases">
        <title>The Genome Sequence of Ochroconis gallopava CBS43764.</title>
        <authorList>
            <consortium name="The Broad Institute Genomics Platform"/>
            <person name="Cuomo C."/>
            <person name="de Hoog S."/>
            <person name="Gorbushina A."/>
            <person name="Stielow B."/>
            <person name="Teixiera M."/>
            <person name="Abouelleil A."/>
            <person name="Chapman S.B."/>
            <person name="Priest M."/>
            <person name="Young S.K."/>
            <person name="Wortman J."/>
            <person name="Nusbaum C."/>
            <person name="Birren B."/>
        </authorList>
    </citation>
    <scope>NUCLEOTIDE SEQUENCE [LARGE SCALE GENOMIC DNA]</scope>
    <source>
        <strain evidence="2 3">CBS 43764</strain>
    </source>
</reference>
<gene>
    <name evidence="2" type="ORF">PV09_07707</name>
</gene>
<dbReference type="AlphaFoldDB" id="A0A0D1YIM8"/>
<dbReference type="OrthoDB" id="5420387at2759"/>
<feature type="region of interest" description="Disordered" evidence="1">
    <location>
        <begin position="1"/>
        <end position="25"/>
    </location>
</feature>